<dbReference type="InterPro" id="IPR011029">
    <property type="entry name" value="DEATH-like_dom_sf"/>
</dbReference>
<feature type="domain" description="Death" evidence="3">
    <location>
        <begin position="436"/>
        <end position="504"/>
    </location>
</feature>
<accession>A0AA35S042</accession>
<keyword evidence="5" id="KW-1185">Reference proteome</keyword>
<dbReference type="Proteomes" id="UP001174909">
    <property type="component" value="Unassembled WGS sequence"/>
</dbReference>
<comment type="caution">
    <text evidence="4">The sequence shown here is derived from an EMBL/GenBank/DDBJ whole genome shotgun (WGS) entry which is preliminary data.</text>
</comment>
<keyword evidence="2" id="KW-0812">Transmembrane</keyword>
<dbReference type="GO" id="GO:0007165">
    <property type="term" value="P:signal transduction"/>
    <property type="evidence" value="ECO:0007669"/>
    <property type="project" value="InterPro"/>
</dbReference>
<gene>
    <name evidence="4" type="ORF">GBAR_LOCUS12488</name>
</gene>
<dbReference type="PROSITE" id="PS50017">
    <property type="entry name" value="DEATH_DOMAIN"/>
    <property type="match status" value="1"/>
</dbReference>
<dbReference type="AlphaFoldDB" id="A0AA35S042"/>
<dbReference type="InterPro" id="IPR000488">
    <property type="entry name" value="Death_dom"/>
</dbReference>
<evidence type="ECO:0000313" key="4">
    <source>
        <dbReference type="EMBL" id="CAI8020970.1"/>
    </source>
</evidence>
<dbReference type="SUPFAM" id="SSF47986">
    <property type="entry name" value="DEATH domain"/>
    <property type="match status" value="1"/>
</dbReference>
<organism evidence="4 5">
    <name type="scientific">Geodia barretti</name>
    <name type="common">Barrett's horny sponge</name>
    <dbReference type="NCBI Taxonomy" id="519541"/>
    <lineage>
        <taxon>Eukaryota</taxon>
        <taxon>Metazoa</taxon>
        <taxon>Porifera</taxon>
        <taxon>Demospongiae</taxon>
        <taxon>Heteroscleromorpha</taxon>
        <taxon>Tetractinellida</taxon>
        <taxon>Astrophorina</taxon>
        <taxon>Geodiidae</taxon>
        <taxon>Geodia</taxon>
    </lineage>
</organism>
<dbReference type="Gene3D" id="1.10.533.10">
    <property type="entry name" value="Death Domain, Fas"/>
    <property type="match status" value="1"/>
</dbReference>
<feature type="transmembrane region" description="Helical" evidence="2">
    <location>
        <begin position="302"/>
        <end position="327"/>
    </location>
</feature>
<keyword evidence="2" id="KW-1133">Transmembrane helix</keyword>
<dbReference type="EMBL" id="CASHTH010001859">
    <property type="protein sequence ID" value="CAI8020970.1"/>
    <property type="molecule type" value="Genomic_DNA"/>
</dbReference>
<dbReference type="CDD" id="cd01670">
    <property type="entry name" value="Death"/>
    <property type="match status" value="1"/>
</dbReference>
<evidence type="ECO:0000256" key="2">
    <source>
        <dbReference type="SAM" id="Phobius"/>
    </source>
</evidence>
<feature type="region of interest" description="Disordered" evidence="1">
    <location>
        <begin position="271"/>
        <end position="297"/>
    </location>
</feature>
<protein>
    <recommendedName>
        <fullName evidence="3">Death domain-containing protein</fullName>
    </recommendedName>
</protein>
<keyword evidence="2" id="KW-0472">Membrane</keyword>
<evidence type="ECO:0000313" key="5">
    <source>
        <dbReference type="Proteomes" id="UP001174909"/>
    </source>
</evidence>
<evidence type="ECO:0000259" key="3">
    <source>
        <dbReference type="PROSITE" id="PS50017"/>
    </source>
</evidence>
<name>A0AA35S042_GEOBA</name>
<evidence type="ECO:0000256" key="1">
    <source>
        <dbReference type="SAM" id="MobiDB-lite"/>
    </source>
</evidence>
<proteinExistence type="predicted"/>
<dbReference type="Pfam" id="PF00531">
    <property type="entry name" value="Death"/>
    <property type="match status" value="1"/>
</dbReference>
<reference evidence="4" key="1">
    <citation type="submission" date="2023-03" db="EMBL/GenBank/DDBJ databases">
        <authorList>
            <person name="Steffen K."/>
            <person name="Cardenas P."/>
        </authorList>
    </citation>
    <scope>NUCLEOTIDE SEQUENCE</scope>
</reference>
<sequence length="527" mass="57998">MVLLAITCMAEQGQMEIGILNGFSSTLRYLNGNCSWRVTTIAAGNEVEVELSVGPLTTLVGGDGGTDDDFTLKCITEEGEQLNAIIVTHTLETIPQPTIIALDYETGILDWSHPFHPDLPVDFEIIHQFRVVYLVNETDRERDKSSLFRLWSMTSSTVSLSRSFMTPKFHFLSHLSAMFEDSSNPLRVQVMFHLAAKVCLSQFTIVIYGVANVSFNVTRAEAAKGTVIYDLPSHISPMDVCDVQSEIYGGNVIGNSNSFSILVPEACLPSTPETLSTAEGRPSTSSSPPPVETKQSDIPPGVIGSVAAIVVLLVSLFLAIAVICLVVHRRRRARECSSEDPPASPRQSYCVVEPRTGASEKKLFSINPTSEYADIDHVETERVRQQLEQAKAASTLSSDEAAVGTHSEISIEPAISGLSLEAHYDLLLAVLLPVKARWFELGMKLNLSENFLDETEANMDSVEECLGEMLQNWLLYHDPTMETLNNALSRMKLSPITFDTTSSSMYLIHRTWSCSLWVKAPEDTTVL</sequence>